<proteinExistence type="predicted"/>
<comment type="caution">
    <text evidence="2">The sequence shown here is derived from an EMBL/GenBank/DDBJ whole genome shotgun (WGS) entry which is preliminary data.</text>
</comment>
<dbReference type="EMBL" id="CAMXCT020004993">
    <property type="protein sequence ID" value="CAL1164372.1"/>
    <property type="molecule type" value="Genomic_DNA"/>
</dbReference>
<evidence type="ECO:0000313" key="4">
    <source>
        <dbReference type="Proteomes" id="UP001152797"/>
    </source>
</evidence>
<reference evidence="2" key="1">
    <citation type="submission" date="2022-10" db="EMBL/GenBank/DDBJ databases">
        <authorList>
            <person name="Chen Y."/>
            <person name="Dougan E. K."/>
            <person name="Chan C."/>
            <person name="Rhodes N."/>
            <person name="Thang M."/>
        </authorList>
    </citation>
    <scope>NUCLEOTIDE SEQUENCE</scope>
</reference>
<gene>
    <name evidence="2" type="ORF">C1SCF055_LOCUS36210</name>
</gene>
<dbReference type="Proteomes" id="UP001152797">
    <property type="component" value="Unassembled WGS sequence"/>
</dbReference>
<evidence type="ECO:0000256" key="1">
    <source>
        <dbReference type="SAM" id="MobiDB-lite"/>
    </source>
</evidence>
<feature type="compositionally biased region" description="Basic residues" evidence="1">
    <location>
        <begin position="11"/>
        <end position="20"/>
    </location>
</feature>
<sequence>MPWEEADGTIVRRKHKRVQKKAPPSESQQRHQAVKRKAPMKKINWCPGKGYVEFQKLLATGKQIECEVCKEAMEECGFDAEELKNEVESALAGDKAAPAEGNVGNPEQSDGPPAAKKRRRGPRSEVQDVWKREEDARAAAKVFEPHLVLLPLGSHNKKVPYRCWICTSVKQPEGKVGECKQMTPGSVRHFMQQHVDSE</sequence>
<feature type="non-terminal residue" evidence="2">
    <location>
        <position position="1"/>
    </location>
</feature>
<evidence type="ECO:0000313" key="2">
    <source>
        <dbReference type="EMBL" id="CAI4010997.1"/>
    </source>
</evidence>
<dbReference type="EMBL" id="CAMXCT030004993">
    <property type="protein sequence ID" value="CAL4798309.1"/>
    <property type="molecule type" value="Genomic_DNA"/>
</dbReference>
<feature type="region of interest" description="Disordered" evidence="1">
    <location>
        <begin position="90"/>
        <end position="129"/>
    </location>
</feature>
<dbReference type="EMBL" id="CAMXCT010004993">
    <property type="protein sequence ID" value="CAI4010997.1"/>
    <property type="molecule type" value="Genomic_DNA"/>
</dbReference>
<organism evidence="2">
    <name type="scientific">Cladocopium goreaui</name>
    <dbReference type="NCBI Taxonomy" id="2562237"/>
    <lineage>
        <taxon>Eukaryota</taxon>
        <taxon>Sar</taxon>
        <taxon>Alveolata</taxon>
        <taxon>Dinophyceae</taxon>
        <taxon>Suessiales</taxon>
        <taxon>Symbiodiniaceae</taxon>
        <taxon>Cladocopium</taxon>
    </lineage>
</organism>
<feature type="region of interest" description="Disordered" evidence="1">
    <location>
        <begin position="1"/>
        <end position="40"/>
    </location>
</feature>
<keyword evidence="4" id="KW-1185">Reference proteome</keyword>
<evidence type="ECO:0000313" key="3">
    <source>
        <dbReference type="EMBL" id="CAL4798309.1"/>
    </source>
</evidence>
<protein>
    <submittedName>
        <fullName evidence="2">Uncharacterized protein</fullName>
    </submittedName>
</protein>
<accession>A0A9P1DKC6</accession>
<reference evidence="3 4" key="2">
    <citation type="submission" date="2024-05" db="EMBL/GenBank/DDBJ databases">
        <authorList>
            <person name="Chen Y."/>
            <person name="Shah S."/>
            <person name="Dougan E. K."/>
            <person name="Thang M."/>
            <person name="Chan C."/>
        </authorList>
    </citation>
    <scope>NUCLEOTIDE SEQUENCE [LARGE SCALE GENOMIC DNA]</scope>
</reference>
<name>A0A9P1DKC6_9DINO</name>
<dbReference type="AlphaFoldDB" id="A0A9P1DKC6"/>